<dbReference type="GO" id="GO:0005874">
    <property type="term" value="C:microtubule"/>
    <property type="evidence" value="ECO:0007669"/>
    <property type="project" value="TreeGrafter"/>
</dbReference>
<feature type="coiled-coil region" evidence="1">
    <location>
        <begin position="450"/>
        <end position="491"/>
    </location>
</feature>
<reference evidence="4" key="1">
    <citation type="submission" date="2025-08" db="UniProtKB">
        <authorList>
            <consortium name="RefSeq"/>
        </authorList>
    </citation>
    <scope>IDENTIFICATION</scope>
</reference>
<dbReference type="GeneID" id="103270643"/>
<keyword evidence="3" id="KW-1185">Reference proteome</keyword>
<dbReference type="KEGG" id="csyr:103270643"/>
<feature type="region of interest" description="Disordered" evidence="2">
    <location>
        <begin position="216"/>
        <end position="253"/>
    </location>
</feature>
<dbReference type="PANTHER" id="PTHR14332:SF3">
    <property type="entry name" value="DISRUPTED IN SCHIZOPHRENIA 1 PROTEIN"/>
    <property type="match status" value="1"/>
</dbReference>
<dbReference type="GO" id="GO:0001764">
    <property type="term" value="P:neuron migration"/>
    <property type="evidence" value="ECO:0007669"/>
    <property type="project" value="TreeGrafter"/>
</dbReference>
<feature type="compositionally biased region" description="Basic and acidic residues" evidence="2">
    <location>
        <begin position="308"/>
        <end position="318"/>
    </location>
</feature>
<feature type="compositionally biased region" description="Basic and acidic residues" evidence="2">
    <location>
        <begin position="59"/>
        <end position="68"/>
    </location>
</feature>
<evidence type="ECO:0000256" key="2">
    <source>
        <dbReference type="SAM" id="MobiDB-lite"/>
    </source>
</evidence>
<dbReference type="AlphaFoldDB" id="A0A1U7U2A3"/>
<feature type="region of interest" description="Disordered" evidence="2">
    <location>
        <begin position="273"/>
        <end position="318"/>
    </location>
</feature>
<feature type="region of interest" description="Disordered" evidence="2">
    <location>
        <begin position="58"/>
        <end position="80"/>
    </location>
</feature>
<evidence type="ECO:0000256" key="1">
    <source>
        <dbReference type="SAM" id="Coils"/>
    </source>
</evidence>
<dbReference type="RefSeq" id="XP_008066374.1">
    <property type="nucleotide sequence ID" value="XM_008068183.1"/>
</dbReference>
<evidence type="ECO:0000313" key="4">
    <source>
        <dbReference type="RefSeq" id="XP_008066374.1"/>
    </source>
</evidence>
<dbReference type="PANTHER" id="PTHR14332">
    <property type="entry name" value="DISRUPTED IN SCHIZOPHRENIA 1 PROTEIN"/>
    <property type="match status" value="1"/>
</dbReference>
<dbReference type="GO" id="GO:0005815">
    <property type="term" value="C:microtubule organizing center"/>
    <property type="evidence" value="ECO:0007669"/>
    <property type="project" value="TreeGrafter"/>
</dbReference>
<organism evidence="3 4">
    <name type="scientific">Carlito syrichta</name>
    <name type="common">Philippine tarsier</name>
    <name type="synonym">Tarsius syrichta</name>
    <dbReference type="NCBI Taxonomy" id="1868482"/>
    <lineage>
        <taxon>Eukaryota</taxon>
        <taxon>Metazoa</taxon>
        <taxon>Chordata</taxon>
        <taxon>Craniata</taxon>
        <taxon>Vertebrata</taxon>
        <taxon>Euteleostomi</taxon>
        <taxon>Mammalia</taxon>
        <taxon>Eutheria</taxon>
        <taxon>Euarchontoglires</taxon>
        <taxon>Primates</taxon>
        <taxon>Haplorrhini</taxon>
        <taxon>Tarsiiformes</taxon>
        <taxon>Tarsiidae</taxon>
        <taxon>Carlito</taxon>
    </lineage>
</organism>
<proteinExistence type="predicted"/>
<dbReference type="GO" id="GO:0060271">
    <property type="term" value="P:cilium assembly"/>
    <property type="evidence" value="ECO:0007669"/>
    <property type="project" value="TreeGrafter"/>
</dbReference>
<dbReference type="OrthoDB" id="9836442at2759"/>
<feature type="non-terminal residue" evidence="4">
    <location>
        <position position="574"/>
    </location>
</feature>
<sequence>MVLSALFFLGSRDCLPPAIRRRRLARRPGYMRSSTGPRIGFLSTAVATPFRVPGGVCGEEPHHSESRAGRCGLDPGGQPPGLLVGSPGPKSTTASAGTSGGRWGLALTSVRGTSAHVGIQLPAGTTLPDRLARPWGPGNAGRLQECSSMDGPEGPRASWDAAFGDGARSVRATLPLAPVDLGSNCSLGSGAPAPPGSDDAFASSFSFIRLSLGSAGERGEAEGCPPSREAESPRPSPHQRRAKAAGLDRPCKTPRHLSWPFSLSAARGLASSAQAAGGSSRPECETLSLLDRDPGSSCPRDPSSTGHGGDEGRGPGDAHPWDTLLRKWEPLLRDCLLSHQRQLEVMSLRLKLQKLQEDAVEEDDYDKAEALKQRLEDLEQEISSLHFQLPSRQPSLRSFLGHLAAQTQAALHPGVTQQASGDDTQTPRRMEPRPLEPTTQDNLHVSIARRDWLLQEKRQLQTEIKALQARLSVLEARDQQLRREIEEQDQRLQWWDCDLTPLVGRLSPGQLQEVSKALQDTLAAARQIPFRTEPPEAVRSLGDRIQILNLTLKLPSSWNYRHVLPHPADFLFIV</sequence>
<dbReference type="Proteomes" id="UP000189704">
    <property type="component" value="Unplaced"/>
</dbReference>
<feature type="region of interest" description="Disordered" evidence="2">
    <location>
        <begin position="411"/>
        <end position="442"/>
    </location>
</feature>
<feature type="compositionally biased region" description="Basic and acidic residues" evidence="2">
    <location>
        <begin position="425"/>
        <end position="434"/>
    </location>
</feature>
<feature type="compositionally biased region" description="Polar residues" evidence="2">
    <location>
        <begin position="411"/>
        <end position="424"/>
    </location>
</feature>
<keyword evidence="1" id="KW-0175">Coiled coil</keyword>
<gene>
    <name evidence="4" type="primary">LOC103270643</name>
</gene>
<evidence type="ECO:0000313" key="3">
    <source>
        <dbReference type="Proteomes" id="UP000189704"/>
    </source>
</evidence>
<dbReference type="InterPro" id="IPR026081">
    <property type="entry name" value="DISC1"/>
</dbReference>
<dbReference type="STRING" id="1868482.ENSTSYP00000029863"/>
<protein>
    <submittedName>
        <fullName evidence="4">LOW QUALITY PROTEIN: disrupted in schizophrenia 1 protein-like</fullName>
    </submittedName>
</protein>
<feature type="region of interest" description="Disordered" evidence="2">
    <location>
        <begin position="128"/>
        <end position="161"/>
    </location>
</feature>
<name>A0A1U7U2A3_CARSF</name>
<dbReference type="GO" id="GO:0045111">
    <property type="term" value="C:intermediate filament cytoskeleton"/>
    <property type="evidence" value="ECO:0007669"/>
    <property type="project" value="TreeGrafter"/>
</dbReference>
<accession>A0A1U7U2A3</accession>
<feature type="coiled-coil region" evidence="1">
    <location>
        <begin position="361"/>
        <end position="388"/>
    </location>
</feature>